<evidence type="ECO:0000313" key="4">
    <source>
        <dbReference type="EMBL" id="KIP02293.1"/>
    </source>
</evidence>
<protein>
    <recommendedName>
        <fullName evidence="3">Amidohydrolase-related domain-containing protein</fullName>
    </recommendedName>
</protein>
<gene>
    <name evidence="4" type="ORF">PHLGIDRAFT_79306</name>
</gene>
<feature type="non-terminal residue" evidence="4">
    <location>
        <position position="509"/>
    </location>
</feature>
<feature type="transmembrane region" description="Helical" evidence="2">
    <location>
        <begin position="26"/>
        <end position="46"/>
    </location>
</feature>
<evidence type="ECO:0000256" key="2">
    <source>
        <dbReference type="SAM" id="Phobius"/>
    </source>
</evidence>
<dbReference type="InterPro" id="IPR006680">
    <property type="entry name" value="Amidohydro-rel"/>
</dbReference>
<feature type="compositionally biased region" description="Basic and acidic residues" evidence="1">
    <location>
        <begin position="85"/>
        <end position="95"/>
    </location>
</feature>
<evidence type="ECO:0000313" key="5">
    <source>
        <dbReference type="Proteomes" id="UP000053257"/>
    </source>
</evidence>
<dbReference type="HOGENOM" id="CLU_006273_2_0_1"/>
<dbReference type="Gene3D" id="3.20.20.140">
    <property type="entry name" value="Metal-dependent hydrolases"/>
    <property type="match status" value="1"/>
</dbReference>
<feature type="region of interest" description="Disordered" evidence="1">
    <location>
        <begin position="73"/>
        <end position="96"/>
    </location>
</feature>
<dbReference type="SUPFAM" id="SSF51338">
    <property type="entry name" value="Composite domain of metallo-dependent hydrolases"/>
    <property type="match status" value="1"/>
</dbReference>
<dbReference type="PANTHER" id="PTHR43135:SF3">
    <property type="entry name" value="ALPHA-D-RIBOSE 1-METHYLPHOSPHONATE 5-TRIPHOSPHATE DIPHOSPHATASE"/>
    <property type="match status" value="1"/>
</dbReference>
<keyword evidence="2" id="KW-1133">Transmembrane helix</keyword>
<evidence type="ECO:0000259" key="3">
    <source>
        <dbReference type="Pfam" id="PF01979"/>
    </source>
</evidence>
<dbReference type="EMBL" id="KN840685">
    <property type="protein sequence ID" value="KIP02293.1"/>
    <property type="molecule type" value="Genomic_DNA"/>
</dbReference>
<keyword evidence="2" id="KW-0812">Transmembrane</keyword>
<dbReference type="Pfam" id="PF01979">
    <property type="entry name" value="Amidohydro_1"/>
    <property type="match status" value="1"/>
</dbReference>
<dbReference type="AlphaFoldDB" id="A0A0C3PBI3"/>
<dbReference type="Proteomes" id="UP000053257">
    <property type="component" value="Unassembled WGS sequence"/>
</dbReference>
<feature type="domain" description="Amidohydrolase-related" evidence="3">
    <location>
        <begin position="438"/>
        <end position="490"/>
    </location>
</feature>
<evidence type="ECO:0000256" key="1">
    <source>
        <dbReference type="SAM" id="MobiDB-lite"/>
    </source>
</evidence>
<dbReference type="GO" id="GO:0016810">
    <property type="term" value="F:hydrolase activity, acting on carbon-nitrogen (but not peptide) bonds"/>
    <property type="evidence" value="ECO:0007669"/>
    <property type="project" value="InterPro"/>
</dbReference>
<feature type="region of interest" description="Disordered" evidence="1">
    <location>
        <begin position="243"/>
        <end position="262"/>
    </location>
</feature>
<dbReference type="InterPro" id="IPR032466">
    <property type="entry name" value="Metal_Hydrolase"/>
</dbReference>
<dbReference type="OrthoDB" id="10258955at2759"/>
<sequence>MSSKDPTYDEILAPPRRRGVPLKRPMLLALCATIATLSLYACNVYLTTLSHDAPRRVHRVPVNANQVLRQCAANRATPGPPPDFAAREQSDRFEPGTRPTLIKNAQIWTGARNGTESVKGDVLLSGGVVKGIGYIPRALLDGLTDLATVDADGAWVTPGLVDLHSHVGLLSAPFLSGTFDVNSGHGPILPWLRSIDGFNTHDDAFALSVAGGVTSVQALPGSGNAIGGQAFFVKLRKTSERSPTSMLLEPPHNLNGSDTDPDAPLRWRHMKQACGENLRRYGNRMDSMWSFRSAYNEARKIKQAQDDYCVKAEAGLWEDIAGQSYPDSLQWEMLVDVLRGRVKVSIANHCYEEVDLDDIVRLTNEFGFPIASFHHASEAWLVPDVLKRAYGGPPAVAIFASNHRYKRESYRGSEFAPRVLADNDISSDHPVINSRYLMFEAQQAHYYGLPPHLALASVTSTPARAAGLSHRIGILAEGADADVVLWDAHPLHLGATPRQVWIDGIAQLG</sequence>
<accession>A0A0C3PBI3</accession>
<name>A0A0C3PBI3_PHLG1</name>
<keyword evidence="5" id="KW-1185">Reference proteome</keyword>
<dbReference type="InterPro" id="IPR011059">
    <property type="entry name" value="Metal-dep_hydrolase_composite"/>
</dbReference>
<keyword evidence="2" id="KW-0472">Membrane</keyword>
<dbReference type="InterPro" id="IPR051781">
    <property type="entry name" value="Metallo-dep_Hydrolase"/>
</dbReference>
<proteinExistence type="predicted"/>
<dbReference type="SUPFAM" id="SSF51556">
    <property type="entry name" value="Metallo-dependent hydrolases"/>
    <property type="match status" value="1"/>
</dbReference>
<reference evidence="4 5" key="1">
    <citation type="journal article" date="2014" name="PLoS Genet.">
        <title>Analysis of the Phlebiopsis gigantea genome, transcriptome and secretome provides insight into its pioneer colonization strategies of wood.</title>
        <authorList>
            <person name="Hori C."/>
            <person name="Ishida T."/>
            <person name="Igarashi K."/>
            <person name="Samejima M."/>
            <person name="Suzuki H."/>
            <person name="Master E."/>
            <person name="Ferreira P."/>
            <person name="Ruiz-Duenas F.J."/>
            <person name="Held B."/>
            <person name="Canessa P."/>
            <person name="Larrondo L.F."/>
            <person name="Schmoll M."/>
            <person name="Druzhinina I.S."/>
            <person name="Kubicek C.P."/>
            <person name="Gaskell J.A."/>
            <person name="Kersten P."/>
            <person name="St John F."/>
            <person name="Glasner J."/>
            <person name="Sabat G."/>
            <person name="Splinter BonDurant S."/>
            <person name="Syed K."/>
            <person name="Yadav J."/>
            <person name="Mgbeahuruike A.C."/>
            <person name="Kovalchuk A."/>
            <person name="Asiegbu F.O."/>
            <person name="Lackner G."/>
            <person name="Hoffmeister D."/>
            <person name="Rencoret J."/>
            <person name="Gutierrez A."/>
            <person name="Sun H."/>
            <person name="Lindquist E."/>
            <person name="Barry K."/>
            <person name="Riley R."/>
            <person name="Grigoriev I.V."/>
            <person name="Henrissat B."/>
            <person name="Kues U."/>
            <person name="Berka R.M."/>
            <person name="Martinez A.T."/>
            <person name="Covert S.F."/>
            <person name="Blanchette R.A."/>
            <person name="Cullen D."/>
        </authorList>
    </citation>
    <scope>NUCLEOTIDE SEQUENCE [LARGE SCALE GENOMIC DNA]</scope>
    <source>
        <strain evidence="4 5">11061_1 CR5-6</strain>
    </source>
</reference>
<organism evidence="4 5">
    <name type="scientific">Phlebiopsis gigantea (strain 11061_1 CR5-6)</name>
    <name type="common">White-rot fungus</name>
    <name type="synonym">Peniophora gigantea</name>
    <dbReference type="NCBI Taxonomy" id="745531"/>
    <lineage>
        <taxon>Eukaryota</taxon>
        <taxon>Fungi</taxon>
        <taxon>Dikarya</taxon>
        <taxon>Basidiomycota</taxon>
        <taxon>Agaricomycotina</taxon>
        <taxon>Agaricomycetes</taxon>
        <taxon>Polyporales</taxon>
        <taxon>Phanerochaetaceae</taxon>
        <taxon>Phlebiopsis</taxon>
    </lineage>
</organism>
<dbReference type="PANTHER" id="PTHR43135">
    <property type="entry name" value="ALPHA-D-RIBOSE 1-METHYLPHOSPHONATE 5-TRIPHOSPHATE DIPHOSPHATASE"/>
    <property type="match status" value="1"/>
</dbReference>